<feature type="compositionally biased region" description="Low complexity" evidence="1">
    <location>
        <begin position="258"/>
        <end position="277"/>
    </location>
</feature>
<comment type="caution">
    <text evidence="3">The sequence shown here is derived from an EMBL/GenBank/DDBJ whole genome shotgun (WGS) entry which is preliminary data.</text>
</comment>
<keyword evidence="4" id="KW-1185">Reference proteome</keyword>
<feature type="transmembrane region" description="Helical" evidence="2">
    <location>
        <begin position="48"/>
        <end position="65"/>
    </location>
</feature>
<protein>
    <recommendedName>
        <fullName evidence="5">Transmembrane protein</fullName>
    </recommendedName>
</protein>
<evidence type="ECO:0008006" key="5">
    <source>
        <dbReference type="Google" id="ProtNLM"/>
    </source>
</evidence>
<keyword evidence="2" id="KW-1133">Transmembrane helix</keyword>
<dbReference type="AlphaFoldDB" id="A0A0V0QPU8"/>
<evidence type="ECO:0000313" key="3">
    <source>
        <dbReference type="EMBL" id="KRX04103.1"/>
    </source>
</evidence>
<feature type="compositionally biased region" description="Acidic residues" evidence="1">
    <location>
        <begin position="342"/>
        <end position="351"/>
    </location>
</feature>
<dbReference type="InParanoid" id="A0A0V0QPU8"/>
<feature type="region of interest" description="Disordered" evidence="1">
    <location>
        <begin position="231"/>
        <end position="285"/>
    </location>
</feature>
<evidence type="ECO:0000313" key="4">
    <source>
        <dbReference type="Proteomes" id="UP000054937"/>
    </source>
</evidence>
<dbReference type="EMBL" id="LDAU01000121">
    <property type="protein sequence ID" value="KRX04103.1"/>
    <property type="molecule type" value="Genomic_DNA"/>
</dbReference>
<sequence length="368" mass="42605">MQSSLFAPAKNSLYPQEEEEEDIFLKDKDFYKLDQLKLSNKKDNTIKLGWALFASLFFIISLALAKQQSNKIDKFFNNSTFTEEYMDSLVTYMNENDLDQQPIMIFDLKTIQLTGNVYMICAIISLILYNFALLIRKRFICCAKFRNVLVHLCYTICSLTIVLFLTWWYNNYDVLHKSYDLKSEAVSERIQLMYNNYLKGVNQIIFSDYDSTFETYKSSLSVESQENLNDSQNLLKSSSSSEIDPKTQANENPNKPQNSVKNSHSNFSNNVSVYSNKSSKKSKNLFSLGPAEKNAQNNTFFENQQVKTQNDNKSNNHQSRSSLSGNSVQNSNRQENNRDNINEDEPYEIPEIETKKQKIRTNIEPVNV</sequence>
<gene>
    <name evidence="3" type="ORF">PPERSA_08318</name>
</gene>
<feature type="transmembrane region" description="Helical" evidence="2">
    <location>
        <begin position="148"/>
        <end position="169"/>
    </location>
</feature>
<evidence type="ECO:0000256" key="1">
    <source>
        <dbReference type="SAM" id="MobiDB-lite"/>
    </source>
</evidence>
<evidence type="ECO:0000256" key="2">
    <source>
        <dbReference type="SAM" id="Phobius"/>
    </source>
</evidence>
<feature type="compositionally biased region" description="Polar residues" evidence="1">
    <location>
        <begin position="247"/>
        <end position="257"/>
    </location>
</feature>
<feature type="compositionally biased region" description="Polar residues" evidence="1">
    <location>
        <begin position="307"/>
        <end position="334"/>
    </location>
</feature>
<organism evidence="3 4">
    <name type="scientific">Pseudocohnilembus persalinus</name>
    <name type="common">Ciliate</name>
    <dbReference type="NCBI Taxonomy" id="266149"/>
    <lineage>
        <taxon>Eukaryota</taxon>
        <taxon>Sar</taxon>
        <taxon>Alveolata</taxon>
        <taxon>Ciliophora</taxon>
        <taxon>Intramacronucleata</taxon>
        <taxon>Oligohymenophorea</taxon>
        <taxon>Scuticociliatia</taxon>
        <taxon>Philasterida</taxon>
        <taxon>Pseudocohnilembidae</taxon>
        <taxon>Pseudocohnilembus</taxon>
    </lineage>
</organism>
<feature type="transmembrane region" description="Helical" evidence="2">
    <location>
        <begin position="117"/>
        <end position="136"/>
    </location>
</feature>
<feature type="compositionally biased region" description="Low complexity" evidence="1">
    <location>
        <begin position="231"/>
        <end position="241"/>
    </location>
</feature>
<feature type="region of interest" description="Disordered" evidence="1">
    <location>
        <begin position="307"/>
        <end position="368"/>
    </location>
</feature>
<keyword evidence="2" id="KW-0472">Membrane</keyword>
<name>A0A0V0QPU8_PSEPJ</name>
<reference evidence="3 4" key="1">
    <citation type="journal article" date="2015" name="Sci. Rep.">
        <title>Genome of the facultative scuticociliatosis pathogen Pseudocohnilembus persalinus provides insight into its virulence through horizontal gene transfer.</title>
        <authorList>
            <person name="Xiong J."/>
            <person name="Wang G."/>
            <person name="Cheng J."/>
            <person name="Tian M."/>
            <person name="Pan X."/>
            <person name="Warren A."/>
            <person name="Jiang C."/>
            <person name="Yuan D."/>
            <person name="Miao W."/>
        </authorList>
    </citation>
    <scope>NUCLEOTIDE SEQUENCE [LARGE SCALE GENOMIC DNA]</scope>
    <source>
        <strain evidence="3">36N120E</strain>
    </source>
</reference>
<dbReference type="Proteomes" id="UP000054937">
    <property type="component" value="Unassembled WGS sequence"/>
</dbReference>
<proteinExistence type="predicted"/>
<accession>A0A0V0QPU8</accession>
<keyword evidence="2" id="KW-0812">Transmembrane</keyword>